<feature type="domain" description="Glycosyltransferase subfamily 4-like N-terminal" evidence="2">
    <location>
        <begin position="65"/>
        <end position="168"/>
    </location>
</feature>
<accession>A0A1F6NUX3</accession>
<dbReference type="SUPFAM" id="SSF53756">
    <property type="entry name" value="UDP-Glycosyltransferase/glycogen phosphorylase"/>
    <property type="match status" value="1"/>
</dbReference>
<dbReference type="Gene3D" id="3.40.50.2000">
    <property type="entry name" value="Glycogen Phosphorylase B"/>
    <property type="match status" value="2"/>
</dbReference>
<organism evidence="3 4">
    <name type="scientific">Candidatus Magasanikbacteria bacterium RIFOXYA1_FULL_40_8</name>
    <dbReference type="NCBI Taxonomy" id="1798694"/>
    <lineage>
        <taxon>Bacteria</taxon>
        <taxon>Candidatus Magasanikiibacteriota</taxon>
    </lineage>
</organism>
<evidence type="ECO:0000313" key="3">
    <source>
        <dbReference type="EMBL" id="OGH87727.1"/>
    </source>
</evidence>
<gene>
    <name evidence="3" type="ORF">A2206_01530</name>
</gene>
<evidence type="ECO:0000259" key="1">
    <source>
        <dbReference type="Pfam" id="PF00534"/>
    </source>
</evidence>
<dbReference type="PANTHER" id="PTHR12526">
    <property type="entry name" value="GLYCOSYLTRANSFERASE"/>
    <property type="match status" value="1"/>
</dbReference>
<evidence type="ECO:0000259" key="2">
    <source>
        <dbReference type="Pfam" id="PF13439"/>
    </source>
</evidence>
<evidence type="ECO:0000313" key="4">
    <source>
        <dbReference type="Proteomes" id="UP000177151"/>
    </source>
</evidence>
<dbReference type="EMBL" id="MFQP01000012">
    <property type="protein sequence ID" value="OGH87727.1"/>
    <property type="molecule type" value="Genomic_DNA"/>
</dbReference>
<dbReference type="AlphaFoldDB" id="A0A1F6NUX3"/>
<dbReference type="Pfam" id="PF13439">
    <property type="entry name" value="Glyco_transf_4"/>
    <property type="match status" value="1"/>
</dbReference>
<dbReference type="InterPro" id="IPR001296">
    <property type="entry name" value="Glyco_trans_1"/>
</dbReference>
<dbReference type="Pfam" id="PF00534">
    <property type="entry name" value="Glycos_transf_1"/>
    <property type="match status" value="1"/>
</dbReference>
<comment type="caution">
    <text evidence="3">The sequence shown here is derived from an EMBL/GenBank/DDBJ whole genome shotgun (WGS) entry which is preliminary data.</text>
</comment>
<protein>
    <recommendedName>
        <fullName evidence="5">Glycosyl transferase family 1 domain-containing protein</fullName>
    </recommendedName>
</protein>
<evidence type="ECO:0008006" key="5">
    <source>
        <dbReference type="Google" id="ProtNLM"/>
    </source>
</evidence>
<reference evidence="3 4" key="1">
    <citation type="journal article" date="2016" name="Nat. Commun.">
        <title>Thousands of microbial genomes shed light on interconnected biogeochemical processes in an aquifer system.</title>
        <authorList>
            <person name="Anantharaman K."/>
            <person name="Brown C.T."/>
            <person name="Hug L.A."/>
            <person name="Sharon I."/>
            <person name="Castelle C.J."/>
            <person name="Probst A.J."/>
            <person name="Thomas B.C."/>
            <person name="Singh A."/>
            <person name="Wilkins M.J."/>
            <person name="Karaoz U."/>
            <person name="Brodie E.L."/>
            <person name="Williams K.H."/>
            <person name="Hubbard S.S."/>
            <person name="Banfield J.F."/>
        </authorList>
    </citation>
    <scope>NUCLEOTIDE SEQUENCE [LARGE SCALE GENOMIC DNA]</scope>
</reference>
<dbReference type="GO" id="GO:0016757">
    <property type="term" value="F:glycosyltransferase activity"/>
    <property type="evidence" value="ECO:0007669"/>
    <property type="project" value="InterPro"/>
</dbReference>
<sequence length="357" mass="40729">MPKLMISLDKKILDENSAVAKRMVDYGLQDSLYIIIPNDTEKFVELSPEVKVWGVEGNKIMQFKRLADKGRRIIKKNVIDLITAQDPFFTGLLGVILKTQTKIKLEIQLHGDFFSNDYYRRTGVKDYIQYWLARFVVLPVADEIRVVGQRIKDSLLKLGVKEEKIELRPIEIDKQTIVNYEPKTDLKKKYYDYKKIFLCLGRLEPVKNIFFLIDVFSEVVKDKVNGEARQGELRSKRESPGGEGALGQNKDFLLLIVGEGSQKNMLKEKVVSLALNKNIKFEDWVDDRFSYLKTCDAVLFPSLSEGYGLVPMEANAAGAPVIMNDVGVANYELIPDEKVKIISVNDKDAWIQAILNI</sequence>
<name>A0A1F6NUX3_9BACT</name>
<dbReference type="Proteomes" id="UP000177151">
    <property type="component" value="Unassembled WGS sequence"/>
</dbReference>
<feature type="domain" description="Glycosyl transferase family 1" evidence="1">
    <location>
        <begin position="191"/>
        <end position="355"/>
    </location>
</feature>
<dbReference type="CDD" id="cd03801">
    <property type="entry name" value="GT4_PimA-like"/>
    <property type="match status" value="1"/>
</dbReference>
<proteinExistence type="predicted"/>
<dbReference type="InterPro" id="IPR028098">
    <property type="entry name" value="Glyco_trans_4-like_N"/>
</dbReference>